<proteinExistence type="predicted"/>
<dbReference type="GeneID" id="73047223"/>
<keyword evidence="3" id="KW-1185">Reference proteome</keyword>
<accession>A0ABD5Q0B0</accession>
<dbReference type="Proteomes" id="UP001595945">
    <property type="component" value="Unassembled WGS sequence"/>
</dbReference>
<dbReference type="EMBL" id="JBHSHT010000001">
    <property type="protein sequence ID" value="MFC4823964.1"/>
    <property type="molecule type" value="Genomic_DNA"/>
</dbReference>
<dbReference type="Gene3D" id="3.40.50.2000">
    <property type="entry name" value="Glycogen Phosphorylase B"/>
    <property type="match status" value="1"/>
</dbReference>
<dbReference type="RefSeq" id="WP_254270179.1">
    <property type="nucleotide sequence ID" value="NZ_CP100401.1"/>
</dbReference>
<sequence>MLNSLGSVLPFSISAETFKPLAVVPCFHSADLTMRVLLIPELYRPDDPTANGTLGDAATWVEGWLDRDPALHVYWLVPPQVPDGAILADRERVTAIRAEPLGDSDAGGTHLFTEGGYSWAELAALKRAVYDRGAYLDVVVDQRRTGRFDLRKWLCQQTDLWAADVAPFDVIANVHDLQVPFKYRYCSYRDEFQSRMAMAGAVFADGVWFKAGVDADRLRERATEVLRPEVVEDALDGAIETGSPIDFSGFEESYADAPEVLHLAGSLWEKKRADRLLAVGERLHEEFGVETLLTSMEEIPDEYASPEWVEAFPEADRETYEAALRRGDLAVCASEYETMARTPFEQAASGQVLVLRDEPWIYDCVPDDYRLVGDPDELADVAVSAVRNWDRAVRENRRLVAHVARVRDPDRSARRTHRDLRERVETKRESYDLGPHDDPVRAALADSPGAAELSLDDLRERTADYTDDALPVTESADYALADLVYALRSLGYRDAGNPGTPTFVRR</sequence>
<evidence type="ECO:0000313" key="2">
    <source>
        <dbReference type="EMBL" id="MFC4823964.1"/>
    </source>
</evidence>
<keyword evidence="2" id="KW-0328">Glycosyltransferase</keyword>
<organism evidence="2 3">
    <name type="scientific">Halorussus aquaticus</name>
    <dbReference type="NCBI Taxonomy" id="2953748"/>
    <lineage>
        <taxon>Archaea</taxon>
        <taxon>Methanobacteriati</taxon>
        <taxon>Methanobacteriota</taxon>
        <taxon>Stenosarchaea group</taxon>
        <taxon>Halobacteria</taxon>
        <taxon>Halobacteriales</taxon>
        <taxon>Haladaptataceae</taxon>
        <taxon>Halorussus</taxon>
    </lineage>
</organism>
<evidence type="ECO:0000256" key="1">
    <source>
        <dbReference type="SAM" id="MobiDB-lite"/>
    </source>
</evidence>
<dbReference type="SUPFAM" id="SSF53756">
    <property type="entry name" value="UDP-Glycosyltransferase/glycogen phosphorylase"/>
    <property type="match status" value="1"/>
</dbReference>
<name>A0ABD5Q0B0_9EURY</name>
<evidence type="ECO:0000313" key="3">
    <source>
        <dbReference type="Proteomes" id="UP001595945"/>
    </source>
</evidence>
<dbReference type="EC" id="2.4.-.-" evidence="2"/>
<comment type="caution">
    <text evidence="2">The sequence shown here is derived from an EMBL/GenBank/DDBJ whole genome shotgun (WGS) entry which is preliminary data.</text>
</comment>
<dbReference type="GO" id="GO:0016757">
    <property type="term" value="F:glycosyltransferase activity"/>
    <property type="evidence" value="ECO:0007669"/>
    <property type="project" value="UniProtKB-KW"/>
</dbReference>
<feature type="compositionally biased region" description="Basic and acidic residues" evidence="1">
    <location>
        <begin position="410"/>
        <end position="440"/>
    </location>
</feature>
<reference evidence="2 3" key="1">
    <citation type="journal article" date="2019" name="Int. J. Syst. Evol. Microbiol.">
        <title>The Global Catalogue of Microorganisms (GCM) 10K type strain sequencing project: providing services to taxonomists for standard genome sequencing and annotation.</title>
        <authorList>
            <consortium name="The Broad Institute Genomics Platform"/>
            <consortium name="The Broad Institute Genome Sequencing Center for Infectious Disease"/>
            <person name="Wu L."/>
            <person name="Ma J."/>
        </authorList>
    </citation>
    <scope>NUCLEOTIDE SEQUENCE [LARGE SCALE GENOMIC DNA]</scope>
    <source>
        <strain evidence="2 3">XZYJ18</strain>
    </source>
</reference>
<dbReference type="AlphaFoldDB" id="A0ABD5Q0B0"/>
<feature type="region of interest" description="Disordered" evidence="1">
    <location>
        <begin position="410"/>
        <end position="443"/>
    </location>
</feature>
<protein>
    <submittedName>
        <fullName evidence="2">Glycosyltransferase</fullName>
        <ecNumber evidence="2">2.4.-.-</ecNumber>
    </submittedName>
</protein>
<gene>
    <name evidence="2" type="ORF">ACFO9K_06790</name>
</gene>
<keyword evidence="2" id="KW-0808">Transferase</keyword>